<feature type="compositionally biased region" description="Basic and acidic residues" evidence="3">
    <location>
        <begin position="1"/>
        <end position="21"/>
    </location>
</feature>
<dbReference type="InterPro" id="IPR015424">
    <property type="entry name" value="PyrdxlP-dep_Trfase"/>
</dbReference>
<sequence>MDKKPSHQEQSRHQEQDREQEQDLAALASLSPFELKDRLIAAASGTERLMLNAGRGNPNFLATLPRRAFLALGDFSVSESERSYSYLDSGFGGLPEQNGMLGRFNAFVVHDPQREGLHFLRSAVSYVHDQLGLDREAFLEEMVTAFLGCIYPTPPRVLPQTQEVLRAYLGQELFGGQIPAGAVDVFPTEGGTAAMTYIFSSLAVNGLITPGDRIALATPIFSPYLEIPLLPDYGLDVVQVVMDESADWQLPNTELEKLLDPAIKVFCLVNPSNPPSAKQPQAVLERLARLVADQRPDLIIITDDVYATFADDFVSVFAVCPRNTLCVYSFSKYFGATGWRLGTIALHQENVIDDLLDALPAGEKQRLNARYSSLTTDVPGLKFIDRLVADSRSVALNHTAGISGPQQLQMVLFALHGLMDRLDRYQDAAKALIRGRYNTLYRNMGVAPTPAPDDVGYYSLIDLRKLGSRLYGDEFAAWLVSREDLGLRFLLRLASETGVVLLPGKGFDVVVPSVRVSLANLTDFEYRAIGAATRRILEDYHRSFTEGG</sequence>
<dbReference type="NCBIfam" id="NF006755">
    <property type="entry name" value="PRK09275.1"/>
    <property type="match status" value="1"/>
</dbReference>
<evidence type="ECO:0000256" key="2">
    <source>
        <dbReference type="RuleBase" id="RU000481"/>
    </source>
</evidence>
<dbReference type="GO" id="GO:0030170">
    <property type="term" value="F:pyridoxal phosphate binding"/>
    <property type="evidence" value="ECO:0007669"/>
    <property type="project" value="InterPro"/>
</dbReference>
<dbReference type="EC" id="2.6.1.-" evidence="2"/>
<dbReference type="PROSITE" id="PS00105">
    <property type="entry name" value="AA_TRANSFER_CLASS_1"/>
    <property type="match status" value="1"/>
</dbReference>
<dbReference type="SUPFAM" id="SSF53383">
    <property type="entry name" value="PLP-dependent transferases"/>
    <property type="match status" value="1"/>
</dbReference>
<feature type="domain" description="Aminotransferase class I/classII large" evidence="4">
    <location>
        <begin position="175"/>
        <end position="526"/>
    </location>
</feature>
<gene>
    <name evidence="5" type="ORF">KG104_09090</name>
</gene>
<keyword evidence="2 5" id="KW-0808">Transferase</keyword>
<dbReference type="InterPro" id="IPR004839">
    <property type="entry name" value="Aminotransferase_I/II_large"/>
</dbReference>
<organism evidence="5 6">
    <name type="scientific">Arthrobacter sunyaminii</name>
    <dbReference type="NCBI Taxonomy" id="2816859"/>
    <lineage>
        <taxon>Bacteria</taxon>
        <taxon>Bacillati</taxon>
        <taxon>Actinomycetota</taxon>
        <taxon>Actinomycetes</taxon>
        <taxon>Micrococcales</taxon>
        <taxon>Micrococcaceae</taxon>
        <taxon>Arthrobacter</taxon>
    </lineage>
</organism>
<protein>
    <recommendedName>
        <fullName evidence="2">Aminotransferase</fullName>
        <ecNumber evidence="2">2.6.1.-</ecNumber>
    </recommendedName>
</protein>
<dbReference type="NCBIfam" id="TIGR03801">
    <property type="entry name" value="asp_4_decarbox"/>
    <property type="match status" value="1"/>
</dbReference>
<dbReference type="CDD" id="cd00609">
    <property type="entry name" value="AAT_like"/>
    <property type="match status" value="1"/>
</dbReference>
<dbReference type="InterPro" id="IPR050478">
    <property type="entry name" value="Ethylene_sulfur-biosynth"/>
</dbReference>
<dbReference type="InterPro" id="IPR015421">
    <property type="entry name" value="PyrdxlP-dep_Trfase_major"/>
</dbReference>
<dbReference type="GO" id="GO:0016829">
    <property type="term" value="F:lyase activity"/>
    <property type="evidence" value="ECO:0007669"/>
    <property type="project" value="UniProtKB-KW"/>
</dbReference>
<dbReference type="InterPro" id="IPR015422">
    <property type="entry name" value="PyrdxlP-dep_Trfase_small"/>
</dbReference>
<comment type="similarity">
    <text evidence="2">Belongs to the class-I pyridoxal-phosphate-dependent aminotransferase family.</text>
</comment>
<evidence type="ECO:0000313" key="5">
    <source>
        <dbReference type="EMBL" id="QWQ34726.1"/>
    </source>
</evidence>
<dbReference type="RefSeq" id="WP_207346802.1">
    <property type="nucleotide sequence ID" value="NZ_CP076456.1"/>
</dbReference>
<keyword evidence="2 5" id="KW-0032">Aminotransferase</keyword>
<dbReference type="PANTHER" id="PTHR43795">
    <property type="entry name" value="BIFUNCTIONAL ASPARTATE AMINOTRANSFERASE AND GLUTAMATE/ASPARTATE-PREPHENATE AMINOTRANSFERASE-RELATED"/>
    <property type="match status" value="1"/>
</dbReference>
<dbReference type="GO" id="GO:0008483">
    <property type="term" value="F:transaminase activity"/>
    <property type="evidence" value="ECO:0007669"/>
    <property type="project" value="UniProtKB-KW"/>
</dbReference>
<dbReference type="Pfam" id="PF00155">
    <property type="entry name" value="Aminotran_1_2"/>
    <property type="match status" value="1"/>
</dbReference>
<dbReference type="Gene3D" id="1.10.20.110">
    <property type="match status" value="1"/>
</dbReference>
<accession>A0A975PBM0</accession>
<keyword evidence="6" id="KW-1185">Reference proteome</keyword>
<dbReference type="Gene3D" id="3.90.1150.10">
    <property type="entry name" value="Aspartate Aminotransferase, domain 1"/>
    <property type="match status" value="1"/>
</dbReference>
<dbReference type="AlphaFoldDB" id="A0A975PBM0"/>
<proteinExistence type="inferred from homology"/>
<dbReference type="InterPro" id="IPR022518">
    <property type="entry name" value="Aspartate_4-decarboxylase"/>
</dbReference>
<feature type="region of interest" description="Disordered" evidence="3">
    <location>
        <begin position="1"/>
        <end position="22"/>
    </location>
</feature>
<name>A0A975PBM0_9MICC</name>
<dbReference type="InterPro" id="IPR004838">
    <property type="entry name" value="NHTrfase_class1_PyrdxlP-BS"/>
</dbReference>
<evidence type="ECO:0000256" key="1">
    <source>
        <dbReference type="ARBA" id="ARBA00022898"/>
    </source>
</evidence>
<keyword evidence="5" id="KW-0456">Lyase</keyword>
<dbReference type="Gene3D" id="3.40.640.10">
    <property type="entry name" value="Type I PLP-dependent aspartate aminotransferase-like (Major domain)"/>
    <property type="match status" value="1"/>
</dbReference>
<comment type="cofactor">
    <cofactor evidence="2">
        <name>pyridoxal 5'-phosphate</name>
        <dbReference type="ChEBI" id="CHEBI:597326"/>
    </cofactor>
</comment>
<keyword evidence="1" id="KW-0663">Pyridoxal phosphate</keyword>
<evidence type="ECO:0000313" key="6">
    <source>
        <dbReference type="Proteomes" id="UP000680588"/>
    </source>
</evidence>
<reference evidence="5" key="1">
    <citation type="submission" date="2021-06" db="EMBL/GenBank/DDBJ databases">
        <title>Novel species in genus Arthrobacter.</title>
        <authorList>
            <person name="Zhang G."/>
        </authorList>
    </citation>
    <scope>NUCLEOTIDE SEQUENCE</scope>
    <source>
        <strain evidence="5">Zg-ZUI122</strain>
    </source>
</reference>
<evidence type="ECO:0000259" key="4">
    <source>
        <dbReference type="Pfam" id="PF00155"/>
    </source>
</evidence>
<dbReference type="GO" id="GO:0006520">
    <property type="term" value="P:amino acid metabolic process"/>
    <property type="evidence" value="ECO:0007669"/>
    <property type="project" value="TreeGrafter"/>
</dbReference>
<dbReference type="KEGG" id="asun:KG104_09090"/>
<dbReference type="Proteomes" id="UP000680588">
    <property type="component" value="Chromosome"/>
</dbReference>
<dbReference type="PANTHER" id="PTHR43795:SF2">
    <property type="entry name" value="BIFUNCTIONAL ASPARTATE AMINOTRANSFERASE AND GLUTAMATE_ASPARTATE-PREPHENATE AMINOTRANSFERASE"/>
    <property type="match status" value="1"/>
</dbReference>
<dbReference type="EMBL" id="CP076456">
    <property type="protein sequence ID" value="QWQ34726.1"/>
    <property type="molecule type" value="Genomic_DNA"/>
</dbReference>
<evidence type="ECO:0000256" key="3">
    <source>
        <dbReference type="SAM" id="MobiDB-lite"/>
    </source>
</evidence>